<sequence length="628" mass="71962">MSGMALFNHRKKNAAKSFLKKFPGNVNKTNVNDNIIDGKQAINIICEQKTVTVKDIQYLITLGSYLDCKDNSGNTPIQTIMTKDLAQKREIIFCFFKNSSNFDQSRINFTSVFISMSKSENYEQINEFNRYYLIYWFGVQKEILMKKHKGSSENKKKTKKQQQQQKQINCVSFVLDCLNNEEDLIKFKKMLKQNEINLKFKDKKTNLNLLHALIFSNKCDNLESKLQTIKEIVNQNTKAILNSKLSWSKYSELHLISLKPALPQFTNELTAFLISKGSNINTTDLSNATPLFLHLKQANVCNEIVKSYLIHKELNVTIKSRFSQLTQLQLFCKHNCNSLELFKLFLERGARLAPKVYKKKTVLHLVCSNANPSLQLIKFLVKKGSNINEKTSNNLPALFFLCNNPMCKEKFEILSYLLKNGATTNFCSSFRKLSPLHVLSCHPQVPQFLKCFDLLVKNGSSLNVECNRLNTPFHYVMGSNRGLTKEIIRKMLKYGYSLNKANTFHQTPFTMYLTRPNLNPDIIDFCLKSGGNIHAKTASKTNIVNTLTENYNLLSFDLKIVCKYGAKVDLSPKHRPGNCPLHNVCKYVKDKIPNIKCLLDNGANINQLNLLKETPLLIITQELLKLLK</sequence>
<dbReference type="SMART" id="SM00248">
    <property type="entry name" value="ANK"/>
    <property type="match status" value="7"/>
</dbReference>
<feature type="repeat" description="ANK" evidence="3">
    <location>
        <begin position="358"/>
        <end position="392"/>
    </location>
</feature>
<dbReference type="Proteomes" id="UP001150062">
    <property type="component" value="Unassembled WGS sequence"/>
</dbReference>
<keyword evidence="1" id="KW-0677">Repeat</keyword>
<evidence type="ECO:0000313" key="5">
    <source>
        <dbReference type="Proteomes" id="UP001150062"/>
    </source>
</evidence>
<gene>
    <name evidence="4" type="ORF">M0813_13845</name>
</gene>
<keyword evidence="5" id="KW-1185">Reference proteome</keyword>
<evidence type="ECO:0000313" key="4">
    <source>
        <dbReference type="EMBL" id="KAJ6252782.1"/>
    </source>
</evidence>
<dbReference type="InterPro" id="IPR002110">
    <property type="entry name" value="Ankyrin_rpt"/>
</dbReference>
<reference evidence="4" key="1">
    <citation type="submission" date="2022-08" db="EMBL/GenBank/DDBJ databases">
        <title>Novel sulfate-reducing endosymbionts in the free-living metamonad Anaeramoeba.</title>
        <authorList>
            <person name="Jerlstrom-Hultqvist J."/>
            <person name="Cepicka I."/>
            <person name="Gallot-Lavallee L."/>
            <person name="Salas-Leiva D."/>
            <person name="Curtis B.A."/>
            <person name="Zahonova K."/>
            <person name="Pipaliya S."/>
            <person name="Dacks J."/>
            <person name="Roger A.J."/>
        </authorList>
    </citation>
    <scope>NUCLEOTIDE SEQUENCE</scope>
    <source>
        <strain evidence="4">Schooner1</strain>
    </source>
</reference>
<evidence type="ECO:0000256" key="1">
    <source>
        <dbReference type="ARBA" id="ARBA00022737"/>
    </source>
</evidence>
<dbReference type="EMBL" id="JAOAOG010000039">
    <property type="protein sequence ID" value="KAJ6252782.1"/>
    <property type="molecule type" value="Genomic_DNA"/>
</dbReference>
<dbReference type="SUPFAM" id="SSF48403">
    <property type="entry name" value="Ankyrin repeat"/>
    <property type="match status" value="1"/>
</dbReference>
<dbReference type="PANTHER" id="PTHR24126">
    <property type="entry name" value="ANKYRIN REPEAT, PH AND SEC7 DOMAIN CONTAINING PROTEIN SECG-RELATED"/>
    <property type="match status" value="1"/>
</dbReference>
<organism evidence="4 5">
    <name type="scientific">Anaeramoeba flamelloides</name>
    <dbReference type="NCBI Taxonomy" id="1746091"/>
    <lineage>
        <taxon>Eukaryota</taxon>
        <taxon>Metamonada</taxon>
        <taxon>Anaeramoebidae</taxon>
        <taxon>Anaeramoeba</taxon>
    </lineage>
</organism>
<comment type="caution">
    <text evidence="4">The sequence shown here is derived from an EMBL/GenBank/DDBJ whole genome shotgun (WGS) entry which is preliminary data.</text>
</comment>
<evidence type="ECO:0000256" key="3">
    <source>
        <dbReference type="PROSITE-ProRule" id="PRU00023"/>
    </source>
</evidence>
<evidence type="ECO:0000256" key="2">
    <source>
        <dbReference type="ARBA" id="ARBA00023043"/>
    </source>
</evidence>
<dbReference type="PROSITE" id="PS50088">
    <property type="entry name" value="ANK_REPEAT"/>
    <property type="match status" value="1"/>
</dbReference>
<dbReference type="InterPro" id="IPR036770">
    <property type="entry name" value="Ankyrin_rpt-contain_sf"/>
</dbReference>
<protein>
    <submittedName>
        <fullName evidence="4">Ankyrin repeat</fullName>
    </submittedName>
</protein>
<dbReference type="Gene3D" id="1.25.40.20">
    <property type="entry name" value="Ankyrin repeat-containing domain"/>
    <property type="match status" value="3"/>
</dbReference>
<name>A0ABQ8Z7B3_9EUKA</name>
<accession>A0ABQ8Z7B3</accession>
<proteinExistence type="predicted"/>
<keyword evidence="2 3" id="KW-0040">ANK repeat</keyword>